<evidence type="ECO:0000256" key="2">
    <source>
        <dbReference type="ARBA" id="ARBA00022857"/>
    </source>
</evidence>
<dbReference type="EMBL" id="FJUW01000023">
    <property type="protein sequence ID" value="CZT01958.1"/>
    <property type="molecule type" value="Genomic_DNA"/>
</dbReference>
<feature type="domain" description="NAD(P)-binding" evidence="4">
    <location>
        <begin position="23"/>
        <end position="109"/>
    </location>
</feature>
<dbReference type="Pfam" id="PF13460">
    <property type="entry name" value="NAD_binding_10"/>
    <property type="match status" value="1"/>
</dbReference>
<organism evidence="5 6">
    <name type="scientific">Rhynchosporium graminicola</name>
    <dbReference type="NCBI Taxonomy" id="2792576"/>
    <lineage>
        <taxon>Eukaryota</taxon>
        <taxon>Fungi</taxon>
        <taxon>Dikarya</taxon>
        <taxon>Ascomycota</taxon>
        <taxon>Pezizomycotina</taxon>
        <taxon>Leotiomycetes</taxon>
        <taxon>Helotiales</taxon>
        <taxon>Ploettnerulaceae</taxon>
        <taxon>Rhynchosporium</taxon>
    </lineage>
</organism>
<dbReference type="InterPro" id="IPR051609">
    <property type="entry name" value="NmrA/Isoflavone_reductase-like"/>
</dbReference>
<protein>
    <submittedName>
        <fullName evidence="5">Related to oxidoreductase CipA-like</fullName>
    </submittedName>
</protein>
<dbReference type="Gene3D" id="3.40.50.720">
    <property type="entry name" value="NAD(P)-binding Rossmann-like Domain"/>
    <property type="match status" value="1"/>
</dbReference>
<evidence type="ECO:0000256" key="1">
    <source>
        <dbReference type="ARBA" id="ARBA00005725"/>
    </source>
</evidence>
<dbReference type="PANTHER" id="PTHR47706:SF7">
    <property type="entry name" value="CIPA-LIKE, PUTATIVE (AFU_ORTHOLOGUE AFUA_1G01630)-RELATED"/>
    <property type="match status" value="1"/>
</dbReference>
<dbReference type="InParanoid" id="A0A1E1KUX7"/>
<keyword evidence="2" id="KW-0521">NADP</keyword>
<comment type="caution">
    <text evidence="5">The sequence shown here is derived from an EMBL/GenBank/DDBJ whole genome shotgun (WGS) entry which is preliminary data.</text>
</comment>
<dbReference type="Proteomes" id="UP000178129">
    <property type="component" value="Unassembled WGS sequence"/>
</dbReference>
<proteinExistence type="inferred from homology"/>
<accession>A0A1E1KUX7</accession>
<dbReference type="InterPro" id="IPR036291">
    <property type="entry name" value="NAD(P)-bd_dom_sf"/>
</dbReference>
<keyword evidence="3" id="KW-0560">Oxidoreductase</keyword>
<evidence type="ECO:0000256" key="3">
    <source>
        <dbReference type="ARBA" id="ARBA00023002"/>
    </source>
</evidence>
<evidence type="ECO:0000313" key="6">
    <source>
        <dbReference type="Proteomes" id="UP000178129"/>
    </source>
</evidence>
<dbReference type="InterPro" id="IPR016040">
    <property type="entry name" value="NAD(P)-bd_dom"/>
</dbReference>
<reference evidence="6" key="1">
    <citation type="submission" date="2016-03" db="EMBL/GenBank/DDBJ databases">
        <authorList>
            <person name="Ploux O."/>
        </authorList>
    </citation>
    <scope>NUCLEOTIDE SEQUENCE [LARGE SCALE GENOMIC DNA]</scope>
    <source>
        <strain evidence="6">UK7</strain>
    </source>
</reference>
<dbReference type="STRING" id="914237.A0A1E1KUX7"/>
<comment type="similarity">
    <text evidence="1">Belongs to the NmrA-type oxidoreductase family. Isoflavone reductase subfamily.</text>
</comment>
<gene>
    <name evidence="5" type="ORF">RCO7_05437</name>
</gene>
<dbReference type="GO" id="GO:0016491">
    <property type="term" value="F:oxidoreductase activity"/>
    <property type="evidence" value="ECO:0007669"/>
    <property type="project" value="UniProtKB-KW"/>
</dbReference>
<dbReference type="PANTHER" id="PTHR47706">
    <property type="entry name" value="NMRA-LIKE FAMILY PROTEIN"/>
    <property type="match status" value="1"/>
</dbReference>
<evidence type="ECO:0000313" key="5">
    <source>
        <dbReference type="EMBL" id="CZT01958.1"/>
    </source>
</evidence>
<keyword evidence="6" id="KW-1185">Reference proteome</keyword>
<dbReference type="AlphaFoldDB" id="A0A1E1KUX7"/>
<sequence length="338" mass="37150">MAKQTGTEPSGSQNRIKNIALVGGGGRIGSYILKFLLLGGKHHVTVLSRPASTSVFPSHPSLTIKNIDYASPVSIVTALTGQDVLVITMAATAPLQQESFLIYAAAQARVPLIMPNEWGPDFTHQGLAEGTPIIAAKLATHRGLIEDIGVSKWLAVTGGFWYEYSLASTEWMYGFDFKKKKVTFNGDGTVKINTSTWEQYARAVTALLSLPIVPVDSEDSSSTLSNFHNKHCFISSFRVSQKDIFESVLRVTGTKECDWAITHEDAKARRTRCLDLSQRDYKEGFRLAMYARTFYDDGAGDFETRHGLSNDLLGLPIEDLDACTAKAVERAEKLAETY</sequence>
<evidence type="ECO:0000259" key="4">
    <source>
        <dbReference type="Pfam" id="PF13460"/>
    </source>
</evidence>
<name>A0A1E1KUX7_9HELO</name>
<dbReference type="SUPFAM" id="SSF51735">
    <property type="entry name" value="NAD(P)-binding Rossmann-fold domains"/>
    <property type="match status" value="1"/>
</dbReference>
<dbReference type="Gene3D" id="3.90.25.10">
    <property type="entry name" value="UDP-galactose 4-epimerase, domain 1"/>
    <property type="match status" value="1"/>
</dbReference>